<organism evidence="11 12">
    <name type="scientific">Lentibacillus halophilus</name>
    <dbReference type="NCBI Taxonomy" id="295065"/>
    <lineage>
        <taxon>Bacteria</taxon>
        <taxon>Bacillati</taxon>
        <taxon>Bacillota</taxon>
        <taxon>Bacilli</taxon>
        <taxon>Bacillales</taxon>
        <taxon>Bacillaceae</taxon>
        <taxon>Lentibacillus</taxon>
    </lineage>
</organism>
<evidence type="ECO:0000256" key="1">
    <source>
        <dbReference type="ARBA" id="ARBA00004651"/>
    </source>
</evidence>
<evidence type="ECO:0000313" key="11">
    <source>
        <dbReference type="EMBL" id="GAA0434920.1"/>
    </source>
</evidence>
<dbReference type="Proteomes" id="UP001501459">
    <property type="component" value="Unassembled WGS sequence"/>
</dbReference>
<dbReference type="Pfam" id="PF13807">
    <property type="entry name" value="GNVR"/>
    <property type="match status" value="1"/>
</dbReference>
<evidence type="ECO:0000259" key="10">
    <source>
        <dbReference type="Pfam" id="PF13807"/>
    </source>
</evidence>
<accession>A0ABP3IZK4</accession>
<feature type="domain" description="Tyrosine-protein kinase G-rich" evidence="10">
    <location>
        <begin position="148"/>
        <end position="195"/>
    </location>
</feature>
<dbReference type="Pfam" id="PF02706">
    <property type="entry name" value="Wzz"/>
    <property type="match status" value="1"/>
</dbReference>
<comment type="subcellular location">
    <subcellularLocation>
        <location evidence="1">Cell membrane</location>
        <topology evidence="1">Multi-pass membrane protein</topology>
    </subcellularLocation>
</comment>
<protein>
    <submittedName>
        <fullName evidence="11">Wzz/FepE/Etk N-terminal domain-containing protein</fullName>
    </submittedName>
</protein>
<evidence type="ECO:0000256" key="2">
    <source>
        <dbReference type="ARBA" id="ARBA00006683"/>
    </source>
</evidence>
<keyword evidence="5 8" id="KW-1133">Transmembrane helix</keyword>
<dbReference type="InterPro" id="IPR003856">
    <property type="entry name" value="LPS_length_determ_N"/>
</dbReference>
<evidence type="ECO:0000259" key="9">
    <source>
        <dbReference type="Pfam" id="PF02706"/>
    </source>
</evidence>
<feature type="region of interest" description="Disordered" evidence="7">
    <location>
        <begin position="229"/>
        <end position="254"/>
    </location>
</feature>
<comment type="similarity">
    <text evidence="2">Belongs to the CpsC/CapA family.</text>
</comment>
<evidence type="ECO:0000256" key="3">
    <source>
        <dbReference type="ARBA" id="ARBA00022475"/>
    </source>
</evidence>
<keyword evidence="4 8" id="KW-0812">Transmembrane</keyword>
<keyword evidence="3" id="KW-1003">Cell membrane</keyword>
<dbReference type="RefSeq" id="WP_343751502.1">
    <property type="nucleotide sequence ID" value="NZ_BAAADM010000023.1"/>
</dbReference>
<feature type="transmembrane region" description="Helical" evidence="8">
    <location>
        <begin position="175"/>
        <end position="196"/>
    </location>
</feature>
<reference evidence="12" key="1">
    <citation type="journal article" date="2019" name="Int. J. Syst. Evol. Microbiol.">
        <title>The Global Catalogue of Microorganisms (GCM) 10K type strain sequencing project: providing services to taxonomists for standard genome sequencing and annotation.</title>
        <authorList>
            <consortium name="The Broad Institute Genomics Platform"/>
            <consortium name="The Broad Institute Genome Sequencing Center for Infectious Disease"/>
            <person name="Wu L."/>
            <person name="Ma J."/>
        </authorList>
    </citation>
    <scope>NUCLEOTIDE SEQUENCE [LARGE SCALE GENOMIC DNA]</scope>
    <source>
        <strain evidence="12">JCM 12149</strain>
    </source>
</reference>
<feature type="transmembrane region" description="Helical" evidence="8">
    <location>
        <begin position="18"/>
        <end position="40"/>
    </location>
</feature>
<dbReference type="PANTHER" id="PTHR32309:SF13">
    <property type="entry name" value="FERRIC ENTEROBACTIN TRANSPORT PROTEIN FEPE"/>
    <property type="match status" value="1"/>
</dbReference>
<gene>
    <name evidence="11" type="ORF">GCM10008983_09370</name>
</gene>
<evidence type="ECO:0000256" key="4">
    <source>
        <dbReference type="ARBA" id="ARBA00022692"/>
    </source>
</evidence>
<evidence type="ECO:0000256" key="8">
    <source>
        <dbReference type="SAM" id="Phobius"/>
    </source>
</evidence>
<evidence type="ECO:0000256" key="5">
    <source>
        <dbReference type="ARBA" id="ARBA00022989"/>
    </source>
</evidence>
<keyword evidence="6 8" id="KW-0472">Membrane</keyword>
<proteinExistence type="inferred from homology"/>
<keyword evidence="12" id="KW-1185">Reference proteome</keyword>
<evidence type="ECO:0000313" key="12">
    <source>
        <dbReference type="Proteomes" id="UP001501459"/>
    </source>
</evidence>
<feature type="domain" description="Polysaccharide chain length determinant N-terminal" evidence="9">
    <location>
        <begin position="3"/>
        <end position="95"/>
    </location>
</feature>
<comment type="caution">
    <text evidence="11">The sequence shown here is derived from an EMBL/GenBank/DDBJ whole genome shotgun (WGS) entry which is preliminary data.</text>
</comment>
<evidence type="ECO:0000256" key="7">
    <source>
        <dbReference type="SAM" id="MobiDB-lite"/>
    </source>
</evidence>
<feature type="compositionally biased region" description="Polar residues" evidence="7">
    <location>
        <begin position="232"/>
        <end position="254"/>
    </location>
</feature>
<dbReference type="InterPro" id="IPR032807">
    <property type="entry name" value="GNVR"/>
</dbReference>
<dbReference type="EMBL" id="BAAADM010000023">
    <property type="protein sequence ID" value="GAA0434920.1"/>
    <property type="molecule type" value="Genomic_DNA"/>
</dbReference>
<sequence>MEETISLKEIFEVLKKRLLLIISLVIGAALISAIITFFVLTPEYEASSQFIVNQKQQEPTSEFTRNDIQTNVQLINTYNVIIKSPNILESVVNDLGSNLSTSQLSNKLNVQSAENSQVVTVTATDPDPEQARDIANTTVTTFQQEIPGIMNVDNVSVLSQAEVGPDPSPVSPKPALNIAIAIVLGGMVGVGVAFLLEYLDNTIKNESDIENTLGVPVLGVISHMSDADTRAVETTSTAKRGANHGTQTQKRSSQ</sequence>
<dbReference type="InterPro" id="IPR050445">
    <property type="entry name" value="Bact_polysacc_biosynth/exp"/>
</dbReference>
<evidence type="ECO:0000256" key="6">
    <source>
        <dbReference type="ARBA" id="ARBA00023136"/>
    </source>
</evidence>
<dbReference type="PANTHER" id="PTHR32309">
    <property type="entry name" value="TYROSINE-PROTEIN KINASE"/>
    <property type="match status" value="1"/>
</dbReference>
<name>A0ABP3IZK4_9BACI</name>